<feature type="domain" description="GerMN" evidence="2">
    <location>
        <begin position="194"/>
        <end position="300"/>
    </location>
</feature>
<gene>
    <name evidence="5" type="ORF">LX83_004839</name>
</gene>
<feature type="domain" description="Lipoprotein LpqB N-terminal" evidence="4">
    <location>
        <begin position="59"/>
        <end position="185"/>
    </location>
</feature>
<dbReference type="Pfam" id="PF25976">
    <property type="entry name" value="LpqB_N"/>
    <property type="match status" value="1"/>
</dbReference>
<dbReference type="InterPro" id="IPR059026">
    <property type="entry name" value="LpqB_N"/>
</dbReference>
<organism evidence="5 6">
    <name type="scientific">Goodfellowiella coeruleoviolacea</name>
    <dbReference type="NCBI Taxonomy" id="334858"/>
    <lineage>
        <taxon>Bacteria</taxon>
        <taxon>Bacillati</taxon>
        <taxon>Actinomycetota</taxon>
        <taxon>Actinomycetes</taxon>
        <taxon>Pseudonocardiales</taxon>
        <taxon>Pseudonocardiaceae</taxon>
        <taxon>Goodfellowiella</taxon>
    </lineage>
</organism>
<sequence length="597" mass="63664">MSRVRQRRGSGSAARCRRVLALVGVVLGLAGCASIPEHTPPQPVAKDGPKTPTSVAAAEPDKNLDPLNLVRNFVQAAANPADDFAEAKPYLTKQARADWDTNSSVTILDNTFRTVYSTGPDEPVDGGRTRTVLLQGKNVGRLDSDYAFVPQFGDVEVPITVERQDDDQWRIVKPPAGVYLTLTGFSTGYKPVRLYFFDPERSVLVPDLRYVIGSPAPGVPGRVIDLLLDGPADGLHSALASALGPNTTTNTQVTESTDGALVVDLKQTGDLTPQTRDQIVAQIVRSLENVTSSRIRVEVDREALFPEHPDWRASDLKSYEPSAAVDVEQHGLVVANGQVRSLKDGAQVNGPAGSGQYAVRGATQSPDGSLLAVVAGTERGPRLRVGKMDQPLAEVNLTATTDITRPTWRPVNSSNNPSNELWAVADGNNVVQVVNNANDGSWVAKPINASELTQYGLISDLRLSRDGTRVAAVVGGKLVVGAVQRNQDSSVTIRQAKKLQSDALSSVLSVDWLSQETVVVGTASSSVPVARVSVDGFQMERYNTSNLTVPVRSITAASGHSVIAVDGRGLWTATEIGEVWRQNPVNPGPNSVVSYPG</sequence>
<keyword evidence="6" id="KW-1185">Reference proteome</keyword>
<dbReference type="InterPro" id="IPR018910">
    <property type="entry name" value="LpqB_C"/>
</dbReference>
<evidence type="ECO:0000259" key="4">
    <source>
        <dbReference type="Pfam" id="PF25976"/>
    </source>
</evidence>
<accession>A0AAE3GGY8</accession>
<evidence type="ECO:0000313" key="5">
    <source>
        <dbReference type="EMBL" id="MCP2167965.1"/>
    </source>
</evidence>
<dbReference type="Pfam" id="PF10647">
    <property type="entry name" value="Gmad1"/>
    <property type="match status" value="1"/>
</dbReference>
<reference evidence="5" key="1">
    <citation type="submission" date="2022-06" db="EMBL/GenBank/DDBJ databases">
        <title>Genomic Encyclopedia of Archaeal and Bacterial Type Strains, Phase II (KMG-II): from individual species to whole genera.</title>
        <authorList>
            <person name="Goeker M."/>
        </authorList>
    </citation>
    <scope>NUCLEOTIDE SEQUENCE</scope>
    <source>
        <strain evidence="5">DSM 43935</strain>
    </source>
</reference>
<dbReference type="InterPro" id="IPR019606">
    <property type="entry name" value="GerMN"/>
</dbReference>
<protein>
    <submittedName>
        <fullName evidence="5">Sporulation and spore germination</fullName>
    </submittedName>
</protein>
<dbReference type="Proteomes" id="UP001206128">
    <property type="component" value="Unassembled WGS sequence"/>
</dbReference>
<evidence type="ECO:0000256" key="1">
    <source>
        <dbReference type="SAM" id="MobiDB-lite"/>
    </source>
</evidence>
<dbReference type="PROSITE" id="PS51257">
    <property type="entry name" value="PROKAR_LIPOPROTEIN"/>
    <property type="match status" value="1"/>
</dbReference>
<dbReference type="AlphaFoldDB" id="A0AAE3GGY8"/>
<dbReference type="Pfam" id="PF10646">
    <property type="entry name" value="Germane"/>
    <property type="match status" value="1"/>
</dbReference>
<comment type="caution">
    <text evidence="5">The sequence shown here is derived from an EMBL/GenBank/DDBJ whole genome shotgun (WGS) entry which is preliminary data.</text>
</comment>
<name>A0AAE3GGY8_9PSEU</name>
<dbReference type="RefSeq" id="WP_253775362.1">
    <property type="nucleotide sequence ID" value="NZ_JAMTCK010000012.1"/>
</dbReference>
<evidence type="ECO:0000313" key="6">
    <source>
        <dbReference type="Proteomes" id="UP001206128"/>
    </source>
</evidence>
<evidence type="ECO:0000259" key="3">
    <source>
        <dbReference type="Pfam" id="PF10647"/>
    </source>
</evidence>
<feature type="domain" description="Lipoprotein LpqB C-terminal" evidence="3">
    <location>
        <begin position="345"/>
        <end position="585"/>
    </location>
</feature>
<feature type="region of interest" description="Disordered" evidence="1">
    <location>
        <begin position="36"/>
        <end position="60"/>
    </location>
</feature>
<dbReference type="SUPFAM" id="SSF75011">
    <property type="entry name" value="3-carboxy-cis,cis-mucoante lactonizing enzyme"/>
    <property type="match status" value="1"/>
</dbReference>
<evidence type="ECO:0000259" key="2">
    <source>
        <dbReference type="Pfam" id="PF10646"/>
    </source>
</evidence>
<proteinExistence type="predicted"/>
<dbReference type="EMBL" id="JAMTCK010000012">
    <property type="protein sequence ID" value="MCP2167965.1"/>
    <property type="molecule type" value="Genomic_DNA"/>
</dbReference>